<reference evidence="1 2" key="1">
    <citation type="submission" date="2019-05" db="EMBL/GenBank/DDBJ databases">
        <title>Another draft genome of Portunus trituberculatus and its Hox gene families provides insights of decapod evolution.</title>
        <authorList>
            <person name="Jeong J.-H."/>
            <person name="Song I."/>
            <person name="Kim S."/>
            <person name="Choi T."/>
            <person name="Kim D."/>
            <person name="Ryu S."/>
            <person name="Kim W."/>
        </authorList>
    </citation>
    <scope>NUCLEOTIDE SEQUENCE [LARGE SCALE GENOMIC DNA]</scope>
    <source>
        <tissue evidence="1">Muscle</tissue>
    </source>
</reference>
<accession>A0A5B7EKC1</accession>
<name>A0A5B7EKC1_PORTR</name>
<proteinExistence type="predicted"/>
<organism evidence="1 2">
    <name type="scientific">Portunus trituberculatus</name>
    <name type="common">Swimming crab</name>
    <name type="synonym">Neptunus trituberculatus</name>
    <dbReference type="NCBI Taxonomy" id="210409"/>
    <lineage>
        <taxon>Eukaryota</taxon>
        <taxon>Metazoa</taxon>
        <taxon>Ecdysozoa</taxon>
        <taxon>Arthropoda</taxon>
        <taxon>Crustacea</taxon>
        <taxon>Multicrustacea</taxon>
        <taxon>Malacostraca</taxon>
        <taxon>Eumalacostraca</taxon>
        <taxon>Eucarida</taxon>
        <taxon>Decapoda</taxon>
        <taxon>Pleocyemata</taxon>
        <taxon>Brachyura</taxon>
        <taxon>Eubrachyura</taxon>
        <taxon>Portunoidea</taxon>
        <taxon>Portunidae</taxon>
        <taxon>Portuninae</taxon>
        <taxon>Portunus</taxon>
    </lineage>
</organism>
<dbReference type="AlphaFoldDB" id="A0A5B7EKC1"/>
<dbReference type="EMBL" id="VSRR010002872">
    <property type="protein sequence ID" value="MPC33626.1"/>
    <property type="molecule type" value="Genomic_DNA"/>
</dbReference>
<dbReference type="Proteomes" id="UP000324222">
    <property type="component" value="Unassembled WGS sequence"/>
</dbReference>
<keyword evidence="2" id="KW-1185">Reference proteome</keyword>
<sequence length="64" mass="7251">MKDKCLMNLYFRNRGRTISRTTTTTTADTSTAGRIVPDLCVRKNNQVLPENEGMSTVKKTEQTK</sequence>
<evidence type="ECO:0000313" key="1">
    <source>
        <dbReference type="EMBL" id="MPC33626.1"/>
    </source>
</evidence>
<comment type="caution">
    <text evidence="1">The sequence shown here is derived from an EMBL/GenBank/DDBJ whole genome shotgun (WGS) entry which is preliminary data.</text>
</comment>
<gene>
    <name evidence="1" type="ORF">E2C01_026982</name>
</gene>
<protein>
    <submittedName>
        <fullName evidence="1">Uncharacterized protein</fullName>
    </submittedName>
</protein>
<evidence type="ECO:0000313" key="2">
    <source>
        <dbReference type="Proteomes" id="UP000324222"/>
    </source>
</evidence>